<evidence type="ECO:0000256" key="2">
    <source>
        <dbReference type="ARBA" id="ARBA00023002"/>
    </source>
</evidence>
<organism evidence="6 7">
    <name type="scientific">Streptomyces violaceusniger</name>
    <dbReference type="NCBI Taxonomy" id="68280"/>
    <lineage>
        <taxon>Bacteria</taxon>
        <taxon>Bacillati</taxon>
        <taxon>Actinomycetota</taxon>
        <taxon>Actinomycetes</taxon>
        <taxon>Kitasatosporales</taxon>
        <taxon>Streptomycetaceae</taxon>
        <taxon>Streptomyces</taxon>
        <taxon>Streptomyces violaceusniger group</taxon>
    </lineage>
</organism>
<feature type="active site" evidence="3">
    <location>
        <position position="218"/>
    </location>
</feature>
<dbReference type="InterPro" id="IPR016163">
    <property type="entry name" value="Ald_DH_C"/>
</dbReference>
<gene>
    <name evidence="6" type="ORF">SVIO_095980</name>
</gene>
<dbReference type="AlphaFoldDB" id="A0A4D4LCY2"/>
<sequence>MGRVPAPSAEDVDRAVLAAREAFDNGPWPHTEPAERAAVLRRIADGLEARAGELAETITAENATPISISRASQVLGAIPHLRFYADLAEGYAFHETRDGVQSRAAVLKEPVGVVAGIVPWNGPLVLALMKLAPALAAGCTFVCKPPPETPLAFAVLAEVCTAAGLPEGVLSILAGDRETGRGLVTHPGVDKVAFTGSTDAGKWIMGECARRIKRVSLELGGKSAAIILDDADAATAVGQLLPMATMLSGRCACSSPVSWSPGPSDGAGGHLL</sequence>
<keyword evidence="2 4" id="KW-0560">Oxidoreductase</keyword>
<dbReference type="Gene3D" id="3.40.309.10">
    <property type="entry name" value="Aldehyde Dehydrogenase, Chain A, domain 2"/>
    <property type="match status" value="1"/>
</dbReference>
<name>A0A4D4LCY2_STRVO</name>
<evidence type="ECO:0000256" key="1">
    <source>
        <dbReference type="ARBA" id="ARBA00009986"/>
    </source>
</evidence>
<evidence type="ECO:0000256" key="3">
    <source>
        <dbReference type="PROSITE-ProRule" id="PRU10007"/>
    </source>
</evidence>
<dbReference type="InterPro" id="IPR016162">
    <property type="entry name" value="Ald_DH_N"/>
</dbReference>
<dbReference type="FunFam" id="3.40.605.10:FF:000007">
    <property type="entry name" value="NAD/NADP-dependent betaine aldehyde dehydrogenase"/>
    <property type="match status" value="1"/>
</dbReference>
<proteinExistence type="inferred from homology"/>
<dbReference type="GO" id="GO:0016620">
    <property type="term" value="F:oxidoreductase activity, acting on the aldehyde or oxo group of donors, NAD or NADP as acceptor"/>
    <property type="evidence" value="ECO:0007669"/>
    <property type="project" value="InterPro"/>
</dbReference>
<reference evidence="6 7" key="1">
    <citation type="journal article" date="2020" name="Int. J. Syst. Evol. Microbiol.">
        <title>Reclassification of Streptomyces castelarensis and Streptomyces sporoclivatus as later heterotypic synonyms of Streptomyces antimycoticus.</title>
        <authorList>
            <person name="Komaki H."/>
            <person name="Tamura T."/>
        </authorList>
    </citation>
    <scope>NUCLEOTIDE SEQUENCE [LARGE SCALE GENOMIC DNA]</scope>
    <source>
        <strain evidence="6 7">NBRC 13459</strain>
    </source>
</reference>
<evidence type="ECO:0000259" key="5">
    <source>
        <dbReference type="Pfam" id="PF00171"/>
    </source>
</evidence>
<dbReference type="InterPro" id="IPR015590">
    <property type="entry name" value="Aldehyde_DH_dom"/>
</dbReference>
<evidence type="ECO:0000256" key="4">
    <source>
        <dbReference type="RuleBase" id="RU003345"/>
    </source>
</evidence>
<dbReference type="InterPro" id="IPR016161">
    <property type="entry name" value="Ald_DH/histidinol_DH"/>
</dbReference>
<dbReference type="PROSITE" id="PS00687">
    <property type="entry name" value="ALDEHYDE_DEHYDR_GLU"/>
    <property type="match status" value="1"/>
</dbReference>
<feature type="domain" description="Aldehyde dehydrogenase" evidence="5">
    <location>
        <begin position="2"/>
        <end position="254"/>
    </location>
</feature>
<protein>
    <recommendedName>
        <fullName evidence="5">Aldehyde dehydrogenase domain-containing protein</fullName>
    </recommendedName>
</protein>
<dbReference type="Gene3D" id="3.40.605.10">
    <property type="entry name" value="Aldehyde Dehydrogenase, Chain A, domain 1"/>
    <property type="match status" value="1"/>
</dbReference>
<dbReference type="PANTHER" id="PTHR42804">
    <property type="entry name" value="ALDEHYDE DEHYDROGENASE"/>
    <property type="match status" value="1"/>
</dbReference>
<evidence type="ECO:0000313" key="6">
    <source>
        <dbReference type="EMBL" id="GDY58975.1"/>
    </source>
</evidence>
<evidence type="ECO:0000313" key="7">
    <source>
        <dbReference type="Proteomes" id="UP000301309"/>
    </source>
</evidence>
<dbReference type="EMBL" id="BJHW01000002">
    <property type="protein sequence ID" value="GDY58975.1"/>
    <property type="molecule type" value="Genomic_DNA"/>
</dbReference>
<comment type="similarity">
    <text evidence="1 4">Belongs to the aldehyde dehydrogenase family.</text>
</comment>
<dbReference type="InterPro" id="IPR029510">
    <property type="entry name" value="Ald_DH_CS_GLU"/>
</dbReference>
<keyword evidence="7" id="KW-1185">Reference proteome</keyword>
<dbReference type="SUPFAM" id="SSF53720">
    <property type="entry name" value="ALDH-like"/>
    <property type="match status" value="1"/>
</dbReference>
<dbReference type="Pfam" id="PF00171">
    <property type="entry name" value="Aldedh"/>
    <property type="match status" value="1"/>
</dbReference>
<comment type="caution">
    <text evidence="6">The sequence shown here is derived from an EMBL/GenBank/DDBJ whole genome shotgun (WGS) entry which is preliminary data.</text>
</comment>
<dbReference type="PANTHER" id="PTHR42804:SF1">
    <property type="entry name" value="ALDEHYDE DEHYDROGENASE-RELATED"/>
    <property type="match status" value="1"/>
</dbReference>
<accession>A0A4D4LCY2</accession>
<dbReference type="Proteomes" id="UP000301309">
    <property type="component" value="Unassembled WGS sequence"/>
</dbReference>